<gene>
    <name evidence="4" type="ORF">KHM83_13825</name>
</gene>
<dbReference type="Proteomes" id="UP000746471">
    <property type="component" value="Unassembled WGS sequence"/>
</dbReference>
<dbReference type="SUPFAM" id="SSF46689">
    <property type="entry name" value="Homeodomain-like"/>
    <property type="match status" value="1"/>
</dbReference>
<protein>
    <submittedName>
        <fullName evidence="4">TetR/AcrR family transcriptional regulator</fullName>
    </submittedName>
</protein>
<evidence type="ECO:0000259" key="3">
    <source>
        <dbReference type="PROSITE" id="PS50977"/>
    </source>
</evidence>
<dbReference type="InterPro" id="IPR050109">
    <property type="entry name" value="HTH-type_TetR-like_transc_reg"/>
</dbReference>
<organism evidence="4 5">
    <name type="scientific">Fusibacter paucivorans</name>
    <dbReference type="NCBI Taxonomy" id="76009"/>
    <lineage>
        <taxon>Bacteria</taxon>
        <taxon>Bacillati</taxon>
        <taxon>Bacillota</taxon>
        <taxon>Clostridia</taxon>
        <taxon>Eubacteriales</taxon>
        <taxon>Eubacteriales Family XII. Incertae Sedis</taxon>
        <taxon>Fusibacter</taxon>
    </lineage>
</organism>
<dbReference type="PANTHER" id="PTHR30055:SF224">
    <property type="entry name" value="TRANSCRIPTIONAL REGULATOR TETR FAMILY"/>
    <property type="match status" value="1"/>
</dbReference>
<dbReference type="Pfam" id="PF14246">
    <property type="entry name" value="TetR_C_7"/>
    <property type="match status" value="1"/>
</dbReference>
<evidence type="ECO:0000313" key="4">
    <source>
        <dbReference type="EMBL" id="MBS7527758.1"/>
    </source>
</evidence>
<dbReference type="EMBL" id="JAHBCL010000025">
    <property type="protein sequence ID" value="MBS7527758.1"/>
    <property type="molecule type" value="Genomic_DNA"/>
</dbReference>
<dbReference type="InterPro" id="IPR001647">
    <property type="entry name" value="HTH_TetR"/>
</dbReference>
<dbReference type="Pfam" id="PF00440">
    <property type="entry name" value="TetR_N"/>
    <property type="match status" value="1"/>
</dbReference>
<proteinExistence type="predicted"/>
<feature type="domain" description="HTH tetR-type" evidence="3">
    <location>
        <begin position="15"/>
        <end position="75"/>
    </location>
</feature>
<keyword evidence="1 2" id="KW-0238">DNA-binding</keyword>
<reference evidence="4 5" key="1">
    <citation type="submission" date="2021-05" db="EMBL/GenBank/DDBJ databases">
        <title>Fusibacter ferrireducens sp. nov., an anaerobic, sulfur- and Fe-reducing bacterium isolated from the mangrove sediment.</title>
        <authorList>
            <person name="Qiu D."/>
        </authorList>
    </citation>
    <scope>NUCLEOTIDE SEQUENCE [LARGE SCALE GENOMIC DNA]</scope>
    <source>
        <strain evidence="4 5">DSM 12116</strain>
    </source>
</reference>
<sequence length="205" mass="23440">MSEDNKQVRKRKLSEQKRSAIIAGAIQIFTEKGFEASSMDKIAEAAGVSKITVYNHFQSKENLFQEIVADFVRQGSEKKPIAYDSSRSLESQLLDFINAERYWVSEPEQRGLSKLLTSVYLNNMDFVIETMSRRPFHQDFMAWLKAAKADGKLCYDSEKLTAQIFYGMIEGCLTWNALLTDGESLKGTESLTDEIINTFLVRYRC</sequence>
<dbReference type="InterPro" id="IPR009057">
    <property type="entry name" value="Homeodomain-like_sf"/>
</dbReference>
<evidence type="ECO:0000256" key="1">
    <source>
        <dbReference type="ARBA" id="ARBA00023125"/>
    </source>
</evidence>
<dbReference type="PANTHER" id="PTHR30055">
    <property type="entry name" value="HTH-TYPE TRANSCRIPTIONAL REGULATOR RUTR"/>
    <property type="match status" value="1"/>
</dbReference>
<dbReference type="Gene3D" id="1.10.357.10">
    <property type="entry name" value="Tetracycline Repressor, domain 2"/>
    <property type="match status" value="1"/>
</dbReference>
<dbReference type="InterPro" id="IPR039536">
    <property type="entry name" value="TetR_C_Proteobacteria"/>
</dbReference>
<accession>A0ABS5PRH0</accession>
<dbReference type="RefSeq" id="WP_213237620.1">
    <property type="nucleotide sequence ID" value="NZ_JAHBCL010000025.1"/>
</dbReference>
<dbReference type="Gene3D" id="1.10.10.60">
    <property type="entry name" value="Homeodomain-like"/>
    <property type="match status" value="1"/>
</dbReference>
<name>A0ABS5PRH0_9FIRM</name>
<dbReference type="PROSITE" id="PS50977">
    <property type="entry name" value="HTH_TETR_2"/>
    <property type="match status" value="1"/>
</dbReference>
<evidence type="ECO:0000313" key="5">
    <source>
        <dbReference type="Proteomes" id="UP000746471"/>
    </source>
</evidence>
<evidence type="ECO:0000256" key="2">
    <source>
        <dbReference type="PROSITE-ProRule" id="PRU00335"/>
    </source>
</evidence>
<comment type="caution">
    <text evidence="4">The sequence shown here is derived from an EMBL/GenBank/DDBJ whole genome shotgun (WGS) entry which is preliminary data.</text>
</comment>
<dbReference type="PRINTS" id="PR00455">
    <property type="entry name" value="HTHTETR"/>
</dbReference>
<keyword evidence="5" id="KW-1185">Reference proteome</keyword>
<feature type="DNA-binding region" description="H-T-H motif" evidence="2">
    <location>
        <begin position="38"/>
        <end position="57"/>
    </location>
</feature>